<reference evidence="2 3" key="1">
    <citation type="submission" date="2019-06" db="EMBL/GenBank/DDBJ databases">
        <title>Rhizobium sp. CL12 isolated from roots of soybean.</title>
        <authorList>
            <person name="Wang C."/>
        </authorList>
    </citation>
    <scope>NUCLEOTIDE SEQUENCE [LARGE SCALE GENOMIC DNA]</scope>
    <source>
        <strain evidence="2 3">CL12</strain>
    </source>
</reference>
<proteinExistence type="predicted"/>
<gene>
    <name evidence="2" type="ORF">FJQ55_03840</name>
</gene>
<evidence type="ECO:0000256" key="1">
    <source>
        <dbReference type="SAM" id="SignalP"/>
    </source>
</evidence>
<dbReference type="Proteomes" id="UP000316429">
    <property type="component" value="Unassembled WGS sequence"/>
</dbReference>
<dbReference type="AlphaFoldDB" id="A0A504U4P5"/>
<feature type="signal peptide" evidence="1">
    <location>
        <begin position="1"/>
        <end position="32"/>
    </location>
</feature>
<dbReference type="RefSeq" id="WP_140826377.1">
    <property type="nucleotide sequence ID" value="NZ_VFYP01000001.1"/>
</dbReference>
<evidence type="ECO:0000313" key="3">
    <source>
        <dbReference type="Proteomes" id="UP000316429"/>
    </source>
</evidence>
<keyword evidence="3" id="KW-1185">Reference proteome</keyword>
<sequence length="158" mass="17128">MPLPTYRVLRSLLVASLLTGTLITAVPGPVRADEAETDRQIENLLGDPADYKELFYAFQSAVAEGKAEIAVSLVSYPITISIGGEDATFENEAQLLDSYNDVFTDKIVNIVRSQDYGQAFVNSEGLMFGDGEVWISGVCEDSACNNSLPRVITIQSVD</sequence>
<name>A0A504U4P5_9HYPH</name>
<accession>A0A504U4P5</accession>
<organism evidence="2 3">
    <name type="scientific">Rhizobium glycinendophyticum</name>
    <dbReference type="NCBI Taxonomy" id="2589807"/>
    <lineage>
        <taxon>Bacteria</taxon>
        <taxon>Pseudomonadati</taxon>
        <taxon>Pseudomonadota</taxon>
        <taxon>Alphaproteobacteria</taxon>
        <taxon>Hyphomicrobiales</taxon>
        <taxon>Rhizobiaceae</taxon>
        <taxon>Rhizobium/Agrobacterium group</taxon>
        <taxon>Rhizobium</taxon>
    </lineage>
</organism>
<feature type="chain" id="PRO_5021412910" evidence="1">
    <location>
        <begin position="33"/>
        <end position="158"/>
    </location>
</feature>
<comment type="caution">
    <text evidence="2">The sequence shown here is derived from an EMBL/GenBank/DDBJ whole genome shotgun (WGS) entry which is preliminary data.</text>
</comment>
<dbReference type="OrthoDB" id="5455653at2"/>
<dbReference type="EMBL" id="VFYP01000001">
    <property type="protein sequence ID" value="TPP10014.1"/>
    <property type="molecule type" value="Genomic_DNA"/>
</dbReference>
<keyword evidence="1" id="KW-0732">Signal</keyword>
<evidence type="ECO:0000313" key="2">
    <source>
        <dbReference type="EMBL" id="TPP10014.1"/>
    </source>
</evidence>
<protein>
    <submittedName>
        <fullName evidence="2">Uncharacterized protein</fullName>
    </submittedName>
</protein>